<name>A0ABX3A7E3_9FIRM</name>
<sequence>MLQSKGRYSLDCINDVTCGSVWGTITTLENIDEAVQQRGAFRAKIEFYGILEEYNGNRYAFFKDLGRETEDNYFVELT</sequence>
<dbReference type="RefSeq" id="WP_022517983.1">
    <property type="nucleotide sequence ID" value="NZ_MEHD01000054.1"/>
</dbReference>
<dbReference type="EMBL" id="MEHD01000054">
    <property type="protein sequence ID" value="ODR45055.1"/>
    <property type="molecule type" value="Genomic_DNA"/>
</dbReference>
<organism evidence="1 2">
    <name type="scientific">Eisenbergiella tayi</name>
    <dbReference type="NCBI Taxonomy" id="1432052"/>
    <lineage>
        <taxon>Bacteria</taxon>
        <taxon>Bacillati</taxon>
        <taxon>Bacillota</taxon>
        <taxon>Clostridia</taxon>
        <taxon>Lachnospirales</taxon>
        <taxon>Lachnospiraceae</taxon>
        <taxon>Eisenbergiella</taxon>
    </lineage>
</organism>
<accession>A0ABX3A7E3</accession>
<proteinExistence type="predicted"/>
<comment type="caution">
    <text evidence="1">The sequence shown here is derived from an EMBL/GenBank/DDBJ whole genome shotgun (WGS) entry which is preliminary data.</text>
</comment>
<dbReference type="Proteomes" id="UP000094869">
    <property type="component" value="Unassembled WGS sequence"/>
</dbReference>
<keyword evidence="2" id="KW-1185">Reference proteome</keyword>
<gene>
    <name evidence="1" type="ORF">BEI63_30395</name>
</gene>
<reference evidence="1 2" key="1">
    <citation type="submission" date="2016-08" db="EMBL/GenBank/DDBJ databases">
        <title>Characterization of Isolates of Eisenbergiella tayi Derived from Blood Cultures, Using Whole Genome Sequencing.</title>
        <authorList>
            <person name="Bernier A.-M."/>
            <person name="Burdz T."/>
            <person name="Wiebe D."/>
            <person name="Bernard K."/>
        </authorList>
    </citation>
    <scope>NUCLEOTIDE SEQUENCE [LARGE SCALE GENOMIC DNA]</scope>
    <source>
        <strain evidence="1 2">NML120146</strain>
    </source>
</reference>
<evidence type="ECO:0000313" key="1">
    <source>
        <dbReference type="EMBL" id="ODR45055.1"/>
    </source>
</evidence>
<evidence type="ECO:0000313" key="2">
    <source>
        <dbReference type="Proteomes" id="UP000094869"/>
    </source>
</evidence>
<protein>
    <submittedName>
        <fullName evidence="1">Uncharacterized protein</fullName>
    </submittedName>
</protein>